<dbReference type="AlphaFoldDB" id="A0A1L9UT47"/>
<protein>
    <recommendedName>
        <fullName evidence="8">Major facilitator superfamily (MFS) profile domain-containing protein</fullName>
    </recommendedName>
</protein>
<evidence type="ECO:0000313" key="7">
    <source>
        <dbReference type="Proteomes" id="UP000184499"/>
    </source>
</evidence>
<feature type="transmembrane region" description="Helical" evidence="5">
    <location>
        <begin position="356"/>
        <end position="381"/>
    </location>
</feature>
<evidence type="ECO:0000256" key="4">
    <source>
        <dbReference type="ARBA" id="ARBA00023136"/>
    </source>
</evidence>
<dbReference type="RefSeq" id="XP_067482162.1">
    <property type="nucleotide sequence ID" value="XM_067626968.1"/>
</dbReference>
<dbReference type="SUPFAM" id="SSF103473">
    <property type="entry name" value="MFS general substrate transporter"/>
    <property type="match status" value="1"/>
</dbReference>
<evidence type="ECO:0000256" key="2">
    <source>
        <dbReference type="ARBA" id="ARBA00022692"/>
    </source>
</evidence>
<evidence type="ECO:0008006" key="8">
    <source>
        <dbReference type="Google" id="ProtNLM"/>
    </source>
</evidence>
<dbReference type="PANTHER" id="PTHR48022:SF2">
    <property type="entry name" value="PLASTIDIC GLUCOSE TRANSPORTER 4"/>
    <property type="match status" value="1"/>
</dbReference>
<proteinExistence type="predicted"/>
<feature type="transmembrane region" description="Helical" evidence="5">
    <location>
        <begin position="177"/>
        <end position="196"/>
    </location>
</feature>
<dbReference type="InterPro" id="IPR005828">
    <property type="entry name" value="MFS_sugar_transport-like"/>
</dbReference>
<dbReference type="OrthoDB" id="5399138at2759"/>
<dbReference type="VEuPathDB" id="FungiDB:ASPBRDRAFT_52897"/>
<accession>A0A1L9UT47</accession>
<keyword evidence="3 5" id="KW-1133">Transmembrane helix</keyword>
<evidence type="ECO:0000256" key="1">
    <source>
        <dbReference type="ARBA" id="ARBA00004141"/>
    </source>
</evidence>
<gene>
    <name evidence="6" type="ORF">ASPBRDRAFT_52897</name>
</gene>
<dbReference type="Proteomes" id="UP000184499">
    <property type="component" value="Unassembled WGS sequence"/>
</dbReference>
<organism evidence="6 7">
    <name type="scientific">Aspergillus brasiliensis (strain CBS 101740 / IMI 381727 / IBT 21946)</name>
    <dbReference type="NCBI Taxonomy" id="767769"/>
    <lineage>
        <taxon>Eukaryota</taxon>
        <taxon>Fungi</taxon>
        <taxon>Dikarya</taxon>
        <taxon>Ascomycota</taxon>
        <taxon>Pezizomycotina</taxon>
        <taxon>Eurotiomycetes</taxon>
        <taxon>Eurotiomycetidae</taxon>
        <taxon>Eurotiales</taxon>
        <taxon>Aspergillaceae</taxon>
        <taxon>Aspergillus</taxon>
        <taxon>Aspergillus subgen. Circumdati</taxon>
    </lineage>
</organism>
<dbReference type="GeneID" id="93579456"/>
<keyword evidence="2 5" id="KW-0812">Transmembrane</keyword>
<dbReference type="GO" id="GO:0005351">
    <property type="term" value="F:carbohydrate:proton symporter activity"/>
    <property type="evidence" value="ECO:0007669"/>
    <property type="project" value="TreeGrafter"/>
</dbReference>
<dbReference type="EMBL" id="KV878681">
    <property type="protein sequence ID" value="OJJ74914.1"/>
    <property type="molecule type" value="Genomic_DNA"/>
</dbReference>
<evidence type="ECO:0000313" key="6">
    <source>
        <dbReference type="EMBL" id="OJJ74914.1"/>
    </source>
</evidence>
<keyword evidence="7" id="KW-1185">Reference proteome</keyword>
<evidence type="ECO:0000256" key="5">
    <source>
        <dbReference type="SAM" id="Phobius"/>
    </source>
</evidence>
<evidence type="ECO:0000256" key="3">
    <source>
        <dbReference type="ARBA" id="ARBA00022989"/>
    </source>
</evidence>
<dbReference type="Pfam" id="PF00083">
    <property type="entry name" value="Sugar_tr"/>
    <property type="match status" value="2"/>
</dbReference>
<feature type="transmembrane region" description="Helical" evidence="5">
    <location>
        <begin position="314"/>
        <end position="336"/>
    </location>
</feature>
<keyword evidence="4 5" id="KW-0472">Membrane</keyword>
<dbReference type="PANTHER" id="PTHR48022">
    <property type="entry name" value="PLASTIDIC GLUCOSE TRANSPORTER 4"/>
    <property type="match status" value="1"/>
</dbReference>
<dbReference type="InterPro" id="IPR050360">
    <property type="entry name" value="MFS_Sugar_Transporters"/>
</dbReference>
<sequence length="391" mass="42658">MGTSIESKYANPGRTDWGRWWGSVGLDCERVSLCLSLSVKKDTPFSSLLFPQIAMIRVHKPPRYFHRMDTGIIRPATVMDSFVSQLGSQSSTVHGLIVSSTEIGALIFAIGAALEAAAVHIRVFVVGRYVEGIGEDLYLGTLVVYICEISPPRIRGALTTGPQLLITMGSSFSWRTLFIILSCLATTFSVASLLWLTPSPRWLTLHGRRSEATAVGGYLGKSLDLFSKDVRTHTALAVFLMGLQQLSDSDGVLHHAPLLFQQAGLASSDASFFASGVSAIVIFAVTILALIWADRWGQRHSTIYRLYAGNGVHYSAGAGRWVVIVCIFIFAVIYFLSWAPQRIRASATSLAHGSNWTTNFLVALVTPILLSKSSFGAYFLFGGCYLRPLHT</sequence>
<name>A0A1L9UT47_ASPBC</name>
<dbReference type="Gene3D" id="1.20.1250.20">
    <property type="entry name" value="MFS general substrate transporter like domains"/>
    <property type="match status" value="2"/>
</dbReference>
<dbReference type="InterPro" id="IPR036259">
    <property type="entry name" value="MFS_trans_sf"/>
</dbReference>
<feature type="transmembrane region" description="Helical" evidence="5">
    <location>
        <begin position="272"/>
        <end position="293"/>
    </location>
</feature>
<reference evidence="7" key="1">
    <citation type="journal article" date="2017" name="Genome Biol.">
        <title>Comparative genomics reveals high biological diversity and specific adaptations in the industrially and medically important fungal genus Aspergillus.</title>
        <authorList>
            <person name="de Vries R.P."/>
            <person name="Riley R."/>
            <person name="Wiebenga A."/>
            <person name="Aguilar-Osorio G."/>
            <person name="Amillis S."/>
            <person name="Uchima C.A."/>
            <person name="Anderluh G."/>
            <person name="Asadollahi M."/>
            <person name="Askin M."/>
            <person name="Barry K."/>
            <person name="Battaglia E."/>
            <person name="Bayram O."/>
            <person name="Benocci T."/>
            <person name="Braus-Stromeyer S.A."/>
            <person name="Caldana C."/>
            <person name="Canovas D."/>
            <person name="Cerqueira G.C."/>
            <person name="Chen F."/>
            <person name="Chen W."/>
            <person name="Choi C."/>
            <person name="Clum A."/>
            <person name="Dos Santos R.A."/>
            <person name="Damasio A.R."/>
            <person name="Diallinas G."/>
            <person name="Emri T."/>
            <person name="Fekete E."/>
            <person name="Flipphi M."/>
            <person name="Freyberg S."/>
            <person name="Gallo A."/>
            <person name="Gournas C."/>
            <person name="Habgood R."/>
            <person name="Hainaut M."/>
            <person name="Harispe M.L."/>
            <person name="Henrissat B."/>
            <person name="Hilden K.S."/>
            <person name="Hope R."/>
            <person name="Hossain A."/>
            <person name="Karabika E."/>
            <person name="Karaffa L."/>
            <person name="Karanyi Z."/>
            <person name="Krasevec N."/>
            <person name="Kuo A."/>
            <person name="Kusch H."/>
            <person name="LaButti K."/>
            <person name="Lagendijk E.L."/>
            <person name="Lapidus A."/>
            <person name="Levasseur A."/>
            <person name="Lindquist E."/>
            <person name="Lipzen A."/>
            <person name="Logrieco A.F."/>
            <person name="MacCabe A."/>
            <person name="Maekelae M.R."/>
            <person name="Malavazi I."/>
            <person name="Melin P."/>
            <person name="Meyer V."/>
            <person name="Mielnichuk N."/>
            <person name="Miskei M."/>
            <person name="Molnar A.P."/>
            <person name="Mule G."/>
            <person name="Ngan C.Y."/>
            <person name="Orejas M."/>
            <person name="Orosz E."/>
            <person name="Ouedraogo J.P."/>
            <person name="Overkamp K.M."/>
            <person name="Park H.-S."/>
            <person name="Perrone G."/>
            <person name="Piumi F."/>
            <person name="Punt P.J."/>
            <person name="Ram A.F."/>
            <person name="Ramon A."/>
            <person name="Rauscher S."/>
            <person name="Record E."/>
            <person name="Riano-Pachon D.M."/>
            <person name="Robert V."/>
            <person name="Roehrig J."/>
            <person name="Ruller R."/>
            <person name="Salamov A."/>
            <person name="Salih N.S."/>
            <person name="Samson R.A."/>
            <person name="Sandor E."/>
            <person name="Sanguinetti M."/>
            <person name="Schuetze T."/>
            <person name="Sepcic K."/>
            <person name="Shelest E."/>
            <person name="Sherlock G."/>
            <person name="Sophianopoulou V."/>
            <person name="Squina F.M."/>
            <person name="Sun H."/>
            <person name="Susca A."/>
            <person name="Todd R.B."/>
            <person name="Tsang A."/>
            <person name="Unkles S.E."/>
            <person name="van de Wiele N."/>
            <person name="van Rossen-Uffink D."/>
            <person name="Oliveira J.V."/>
            <person name="Vesth T.C."/>
            <person name="Visser J."/>
            <person name="Yu J.-H."/>
            <person name="Zhou M."/>
            <person name="Andersen M.R."/>
            <person name="Archer D.B."/>
            <person name="Baker S.E."/>
            <person name="Benoit I."/>
            <person name="Brakhage A.A."/>
            <person name="Braus G.H."/>
            <person name="Fischer R."/>
            <person name="Frisvad J.C."/>
            <person name="Goldman G.H."/>
            <person name="Houbraken J."/>
            <person name="Oakley B."/>
            <person name="Pocsi I."/>
            <person name="Scazzocchio C."/>
            <person name="Seiboth B."/>
            <person name="vanKuyk P.A."/>
            <person name="Wortman J."/>
            <person name="Dyer P.S."/>
            <person name="Grigoriev I.V."/>
        </authorList>
    </citation>
    <scope>NUCLEOTIDE SEQUENCE [LARGE SCALE GENOMIC DNA]</scope>
    <source>
        <strain evidence="7">CBS 101740 / IMI 381727 / IBT 21946</strain>
    </source>
</reference>
<comment type="subcellular location">
    <subcellularLocation>
        <location evidence="1">Membrane</location>
        <topology evidence="1">Multi-pass membrane protein</topology>
    </subcellularLocation>
</comment>
<dbReference type="GO" id="GO:0016020">
    <property type="term" value="C:membrane"/>
    <property type="evidence" value="ECO:0007669"/>
    <property type="project" value="UniProtKB-SubCell"/>
</dbReference>